<keyword evidence="1" id="KW-0472">Membrane</keyword>
<evidence type="ECO:0000313" key="2">
    <source>
        <dbReference type="EMBL" id="SPD01144.1"/>
    </source>
</evidence>
<proteinExistence type="predicted"/>
<sequence length="103" mass="10192">MGASGIGGLEWCFRRGCVGLLVVLLAWVCGSVVGGVAGVGVGLLLVVLPAWVCGFDGGAAGVGVGLMVALSAWVWLGLYFGGFCGAGIDFSITVLSDGFLPLG</sequence>
<name>A0A2N9GPF1_FAGSY</name>
<dbReference type="EMBL" id="OIVN01002163">
    <property type="protein sequence ID" value="SPD01144.1"/>
    <property type="molecule type" value="Genomic_DNA"/>
</dbReference>
<keyword evidence="1" id="KW-1133">Transmembrane helix</keyword>
<feature type="transmembrane region" description="Helical" evidence="1">
    <location>
        <begin position="20"/>
        <end position="52"/>
    </location>
</feature>
<accession>A0A2N9GPF1</accession>
<organism evidence="2">
    <name type="scientific">Fagus sylvatica</name>
    <name type="common">Beechnut</name>
    <dbReference type="NCBI Taxonomy" id="28930"/>
    <lineage>
        <taxon>Eukaryota</taxon>
        <taxon>Viridiplantae</taxon>
        <taxon>Streptophyta</taxon>
        <taxon>Embryophyta</taxon>
        <taxon>Tracheophyta</taxon>
        <taxon>Spermatophyta</taxon>
        <taxon>Magnoliopsida</taxon>
        <taxon>eudicotyledons</taxon>
        <taxon>Gunneridae</taxon>
        <taxon>Pentapetalae</taxon>
        <taxon>rosids</taxon>
        <taxon>fabids</taxon>
        <taxon>Fagales</taxon>
        <taxon>Fagaceae</taxon>
        <taxon>Fagus</taxon>
    </lineage>
</organism>
<gene>
    <name evidence="2" type="ORF">FSB_LOCUS29026</name>
</gene>
<evidence type="ECO:0000256" key="1">
    <source>
        <dbReference type="SAM" id="Phobius"/>
    </source>
</evidence>
<dbReference type="AlphaFoldDB" id="A0A2N9GPF1"/>
<protein>
    <submittedName>
        <fullName evidence="2">Uncharacterized protein</fullName>
    </submittedName>
</protein>
<keyword evidence="1" id="KW-0812">Transmembrane</keyword>
<reference evidence="2" key="1">
    <citation type="submission" date="2018-02" db="EMBL/GenBank/DDBJ databases">
        <authorList>
            <person name="Cohen D.B."/>
            <person name="Kent A.D."/>
        </authorList>
    </citation>
    <scope>NUCLEOTIDE SEQUENCE</scope>
</reference>